<organism evidence="1 2">
    <name type="scientific">Candidatus Berkelbacteria bacterium CG11_big_fil_rev_8_21_14_0_20_42_15</name>
    <dbReference type="NCBI Taxonomy" id="1974517"/>
    <lineage>
        <taxon>Bacteria</taxon>
        <taxon>Candidatus Berkelbacteria</taxon>
    </lineage>
</organism>
<gene>
    <name evidence="1" type="ORF">COV40_02110</name>
</gene>
<dbReference type="EMBL" id="PCXF01000061">
    <property type="protein sequence ID" value="PIR27206.1"/>
    <property type="molecule type" value="Genomic_DNA"/>
</dbReference>
<dbReference type="AlphaFoldDB" id="A0A2H0Q096"/>
<accession>A0A2H0Q096</accession>
<proteinExistence type="predicted"/>
<evidence type="ECO:0000313" key="1">
    <source>
        <dbReference type="EMBL" id="PIR27206.1"/>
    </source>
</evidence>
<name>A0A2H0Q096_9BACT</name>
<dbReference type="Proteomes" id="UP000231154">
    <property type="component" value="Unassembled WGS sequence"/>
</dbReference>
<protein>
    <submittedName>
        <fullName evidence="1">Uncharacterized protein</fullName>
    </submittedName>
</protein>
<sequence>MQDFPNDLFLFGPNTRRRRQMWLNFTTNGLRPFVSREEAERAAKQCRQVGHLTNFRTGHIKIVIGETTDEWLKLLETSGPWIVITDAEGRQELRGQYREGCVPRAVPGGDMQMNGMCPLDNPDSVLYIRSECQRQFQAHSRIATFLLDDFELLP</sequence>
<reference evidence="1 2" key="1">
    <citation type="submission" date="2017-09" db="EMBL/GenBank/DDBJ databases">
        <title>Depth-based differentiation of microbial function through sediment-hosted aquifers and enrichment of novel symbionts in the deep terrestrial subsurface.</title>
        <authorList>
            <person name="Probst A.J."/>
            <person name="Ladd B."/>
            <person name="Jarett J.K."/>
            <person name="Geller-Mcgrath D.E."/>
            <person name="Sieber C.M."/>
            <person name="Emerson J.B."/>
            <person name="Anantharaman K."/>
            <person name="Thomas B.C."/>
            <person name="Malmstrom R."/>
            <person name="Stieglmeier M."/>
            <person name="Klingl A."/>
            <person name="Woyke T."/>
            <person name="Ryan C.M."/>
            <person name="Banfield J.F."/>
        </authorList>
    </citation>
    <scope>NUCLEOTIDE SEQUENCE [LARGE SCALE GENOMIC DNA]</scope>
    <source>
        <strain evidence="1">CG11_big_fil_rev_8_21_14_0_20_42_15</strain>
    </source>
</reference>
<comment type="caution">
    <text evidence="1">The sequence shown here is derived from an EMBL/GenBank/DDBJ whole genome shotgun (WGS) entry which is preliminary data.</text>
</comment>
<evidence type="ECO:0000313" key="2">
    <source>
        <dbReference type="Proteomes" id="UP000231154"/>
    </source>
</evidence>